<proteinExistence type="predicted"/>
<keyword evidence="1" id="KW-1133">Transmembrane helix</keyword>
<gene>
    <name evidence="2" type="ORF">HERIO_2104</name>
</gene>
<accession>A0A1X0Q834</accession>
<protein>
    <submittedName>
        <fullName evidence="2">Uncharacterized protein</fullName>
    </submittedName>
</protein>
<organism evidence="2 3">
    <name type="scientific">Hepatospora eriocheir</name>
    <dbReference type="NCBI Taxonomy" id="1081669"/>
    <lineage>
        <taxon>Eukaryota</taxon>
        <taxon>Fungi</taxon>
        <taxon>Fungi incertae sedis</taxon>
        <taxon>Microsporidia</taxon>
        <taxon>Hepatosporidae</taxon>
        <taxon>Hepatospora</taxon>
    </lineage>
</organism>
<evidence type="ECO:0000256" key="1">
    <source>
        <dbReference type="SAM" id="Phobius"/>
    </source>
</evidence>
<keyword evidence="3" id="KW-1185">Reference proteome</keyword>
<dbReference type="Proteomes" id="UP000192356">
    <property type="component" value="Unassembled WGS sequence"/>
</dbReference>
<comment type="caution">
    <text evidence="2">The sequence shown here is derived from an EMBL/GenBank/DDBJ whole genome shotgun (WGS) entry which is preliminary data.</text>
</comment>
<evidence type="ECO:0000313" key="3">
    <source>
        <dbReference type="Proteomes" id="UP000192356"/>
    </source>
</evidence>
<dbReference type="VEuPathDB" id="MicrosporidiaDB:A0H76_1184"/>
<sequence>MDSFLKHVDKVFIEDADEYYAYNVLAFISWLIIFFILILLFVLFIRFIVVMIYLYIFRRSTTNNSNQPNIVVNNNTFKPENITPQQVDKNESVEIDTNK</sequence>
<keyword evidence="1" id="KW-0472">Membrane</keyword>
<feature type="transmembrane region" description="Helical" evidence="1">
    <location>
        <begin position="27"/>
        <end position="56"/>
    </location>
</feature>
<dbReference type="EMBL" id="LVKB01000156">
    <property type="protein sequence ID" value="ORD95916.1"/>
    <property type="molecule type" value="Genomic_DNA"/>
</dbReference>
<keyword evidence="1" id="KW-0812">Transmembrane</keyword>
<evidence type="ECO:0000313" key="2">
    <source>
        <dbReference type="EMBL" id="ORD95916.1"/>
    </source>
</evidence>
<name>A0A1X0Q834_9MICR</name>
<dbReference type="VEuPathDB" id="MicrosporidiaDB:HERIO_2104"/>
<dbReference type="AlphaFoldDB" id="A0A1X0Q834"/>
<reference evidence="2 3" key="1">
    <citation type="journal article" date="2017" name="Environ. Microbiol.">
        <title>Decay of the glycolytic pathway and adaptation to intranuclear parasitism within Enterocytozoonidae microsporidia.</title>
        <authorList>
            <person name="Wiredu Boakye D."/>
            <person name="Jaroenlak P."/>
            <person name="Prachumwat A."/>
            <person name="Williams T.A."/>
            <person name="Bateman K.S."/>
            <person name="Itsathitphaisarn O."/>
            <person name="Sritunyalucksana K."/>
            <person name="Paszkiewicz K.H."/>
            <person name="Moore K.A."/>
            <person name="Stentiford G.D."/>
            <person name="Williams B.A."/>
        </authorList>
    </citation>
    <scope>NUCLEOTIDE SEQUENCE [LARGE SCALE GENOMIC DNA]</scope>
    <source>
        <strain evidence="2 3">GB1</strain>
    </source>
</reference>